<evidence type="ECO:0000256" key="2">
    <source>
        <dbReference type="ARBA" id="ARBA00012438"/>
    </source>
</evidence>
<feature type="transmembrane region" description="Helical" evidence="9">
    <location>
        <begin position="86"/>
        <end position="103"/>
    </location>
</feature>
<evidence type="ECO:0000256" key="4">
    <source>
        <dbReference type="ARBA" id="ARBA00022679"/>
    </source>
</evidence>
<keyword evidence="13" id="KW-1185">Reference proteome</keyword>
<dbReference type="SUPFAM" id="SSF55874">
    <property type="entry name" value="ATPase domain of HSP90 chaperone/DNA topoisomerase II/histidine kinase"/>
    <property type="match status" value="1"/>
</dbReference>
<evidence type="ECO:0000256" key="6">
    <source>
        <dbReference type="ARBA" id="ARBA00022777"/>
    </source>
</evidence>
<protein>
    <recommendedName>
        <fullName evidence="2">histidine kinase</fullName>
        <ecNumber evidence="2">2.7.13.3</ecNumber>
    </recommendedName>
</protein>
<evidence type="ECO:0000256" key="9">
    <source>
        <dbReference type="SAM" id="Phobius"/>
    </source>
</evidence>
<dbReference type="Pfam" id="PF07730">
    <property type="entry name" value="HisKA_3"/>
    <property type="match status" value="1"/>
</dbReference>
<feature type="transmembrane region" description="Helical" evidence="9">
    <location>
        <begin position="124"/>
        <end position="142"/>
    </location>
</feature>
<organism evidence="12 13">
    <name type="scientific">Lentzea kristufekii</name>
    <dbReference type="NCBI Taxonomy" id="3095430"/>
    <lineage>
        <taxon>Bacteria</taxon>
        <taxon>Bacillati</taxon>
        <taxon>Actinomycetota</taxon>
        <taxon>Actinomycetes</taxon>
        <taxon>Pseudonocardiales</taxon>
        <taxon>Pseudonocardiaceae</taxon>
        <taxon>Lentzea</taxon>
    </lineage>
</organism>
<keyword evidence="5" id="KW-0547">Nucleotide-binding</keyword>
<keyword evidence="9" id="KW-0812">Transmembrane</keyword>
<sequence>MDDRRVSGPTSHPAGPRSWWSFPRRMRALPERLRGTIGGDAVLAGAAVVVVSVLGLVEHRSASPVVMVAASVAVAVPLLLRRRFPLITAFASAAIVIVIAVPDRSGRLVAMAAFGSAAYYRPRPAVFVVAVGWLLVLSVAGVRSPTAATWTDLLLLGLAPVAVGYALRMHRDRADDAERLYREETRGVIAEEHARMAREVHDAVGHHLTVIRMQANAVRHVVRSLPPVADRALVTIAEVSATALTEVRDVLAALPTRGTTLTDLDALVNHVTGPNRTVTLTRDGPVSGGLPPLVDHAGYRLAQEALTNALRHSDATRVDLHLHHTPDAVVITVADNGSTTPGPTAEGTGLRGIRERTRLLGGTLRIEPNRPSGWLVEARLPLGEER</sequence>
<dbReference type="RefSeq" id="WP_319986275.1">
    <property type="nucleotide sequence ID" value="NZ_JAXAVV010000011.1"/>
</dbReference>
<dbReference type="InterPro" id="IPR050482">
    <property type="entry name" value="Sensor_HK_TwoCompSys"/>
</dbReference>
<feature type="transmembrane region" description="Helical" evidence="9">
    <location>
        <begin position="148"/>
        <end position="167"/>
    </location>
</feature>
<keyword evidence="9" id="KW-1133">Transmembrane helix</keyword>
<comment type="catalytic activity">
    <reaction evidence="1">
        <text>ATP + protein L-histidine = ADP + protein N-phospho-L-histidine.</text>
        <dbReference type="EC" id="2.7.13.3"/>
    </reaction>
</comment>
<evidence type="ECO:0000259" key="10">
    <source>
        <dbReference type="Pfam" id="PF02518"/>
    </source>
</evidence>
<evidence type="ECO:0000256" key="1">
    <source>
        <dbReference type="ARBA" id="ARBA00000085"/>
    </source>
</evidence>
<dbReference type="Gene3D" id="3.30.565.10">
    <property type="entry name" value="Histidine kinase-like ATPase, C-terminal domain"/>
    <property type="match status" value="1"/>
</dbReference>
<keyword evidence="8" id="KW-0902">Two-component regulatory system</keyword>
<feature type="domain" description="Histidine kinase/HSP90-like ATPase" evidence="10">
    <location>
        <begin position="299"/>
        <end position="383"/>
    </location>
</feature>
<dbReference type="InterPro" id="IPR036890">
    <property type="entry name" value="HATPase_C_sf"/>
</dbReference>
<gene>
    <name evidence="12" type="ORF">SK571_23685</name>
</gene>
<feature type="transmembrane region" description="Helical" evidence="9">
    <location>
        <begin position="37"/>
        <end position="57"/>
    </location>
</feature>
<keyword evidence="4" id="KW-0808">Transferase</keyword>
<evidence type="ECO:0000256" key="8">
    <source>
        <dbReference type="ARBA" id="ARBA00023012"/>
    </source>
</evidence>
<reference evidence="12 13" key="2">
    <citation type="submission" date="2023-11" db="EMBL/GenBank/DDBJ databases">
        <authorList>
            <person name="Lara A.C."/>
            <person name="Chronakova A."/>
        </authorList>
    </citation>
    <scope>NUCLEOTIDE SEQUENCE [LARGE SCALE GENOMIC DNA]</scope>
    <source>
        <strain evidence="12 13">BCCO 10_0798</strain>
    </source>
</reference>
<evidence type="ECO:0000256" key="7">
    <source>
        <dbReference type="ARBA" id="ARBA00022840"/>
    </source>
</evidence>
<dbReference type="CDD" id="cd16917">
    <property type="entry name" value="HATPase_UhpB-NarQ-NarX-like"/>
    <property type="match status" value="1"/>
</dbReference>
<proteinExistence type="predicted"/>
<comment type="caution">
    <text evidence="12">The sequence shown here is derived from an EMBL/GenBank/DDBJ whole genome shotgun (WGS) entry which is preliminary data.</text>
</comment>
<dbReference type="Pfam" id="PF02518">
    <property type="entry name" value="HATPase_c"/>
    <property type="match status" value="1"/>
</dbReference>
<feature type="domain" description="Signal transduction histidine kinase subgroup 3 dimerisation and phosphoacceptor" evidence="11">
    <location>
        <begin position="192"/>
        <end position="255"/>
    </location>
</feature>
<keyword evidence="9" id="KW-0472">Membrane</keyword>
<accession>A0ABU4TVR0</accession>
<evidence type="ECO:0000313" key="13">
    <source>
        <dbReference type="Proteomes" id="UP001271792"/>
    </source>
</evidence>
<keyword evidence="6 12" id="KW-0418">Kinase</keyword>
<keyword evidence="3" id="KW-0597">Phosphoprotein</keyword>
<keyword evidence="7" id="KW-0067">ATP-binding</keyword>
<dbReference type="PANTHER" id="PTHR24421">
    <property type="entry name" value="NITRATE/NITRITE SENSOR PROTEIN NARX-RELATED"/>
    <property type="match status" value="1"/>
</dbReference>
<reference evidence="12 13" key="1">
    <citation type="submission" date="2023-11" db="EMBL/GenBank/DDBJ databases">
        <title>Lentzea sokolovensis, sp. nov., Lentzea kristufkii, sp. nov., and Lentzea miocenensis, sp. nov., rare actinobacteria from Sokolov Coal Basin, Miocene lacustrine sediment, Czech Republic.</title>
        <authorList>
            <person name="Lara A."/>
            <person name="Kotroba L."/>
            <person name="Nouioui I."/>
            <person name="Neumann-Schaal M."/>
            <person name="Mast Y."/>
            <person name="Chronakova A."/>
        </authorList>
    </citation>
    <scope>NUCLEOTIDE SEQUENCE [LARGE SCALE GENOMIC DNA]</scope>
    <source>
        <strain evidence="12 13">BCCO 10_0798</strain>
    </source>
</reference>
<dbReference type="Proteomes" id="UP001271792">
    <property type="component" value="Unassembled WGS sequence"/>
</dbReference>
<dbReference type="EMBL" id="JAXAVV010000011">
    <property type="protein sequence ID" value="MDX8052398.1"/>
    <property type="molecule type" value="Genomic_DNA"/>
</dbReference>
<evidence type="ECO:0000256" key="5">
    <source>
        <dbReference type="ARBA" id="ARBA00022741"/>
    </source>
</evidence>
<dbReference type="GO" id="GO:0016301">
    <property type="term" value="F:kinase activity"/>
    <property type="evidence" value="ECO:0007669"/>
    <property type="project" value="UniProtKB-KW"/>
</dbReference>
<name>A0ABU4TVR0_9PSEU</name>
<dbReference type="EC" id="2.7.13.3" evidence="2"/>
<evidence type="ECO:0000256" key="3">
    <source>
        <dbReference type="ARBA" id="ARBA00022553"/>
    </source>
</evidence>
<dbReference type="PANTHER" id="PTHR24421:SF10">
    <property type="entry name" value="NITRATE_NITRITE SENSOR PROTEIN NARQ"/>
    <property type="match status" value="1"/>
</dbReference>
<dbReference type="InterPro" id="IPR003594">
    <property type="entry name" value="HATPase_dom"/>
</dbReference>
<dbReference type="Gene3D" id="1.20.5.1930">
    <property type="match status" value="1"/>
</dbReference>
<dbReference type="InterPro" id="IPR011712">
    <property type="entry name" value="Sig_transdc_His_kin_sub3_dim/P"/>
</dbReference>
<evidence type="ECO:0000259" key="11">
    <source>
        <dbReference type="Pfam" id="PF07730"/>
    </source>
</evidence>
<evidence type="ECO:0000313" key="12">
    <source>
        <dbReference type="EMBL" id="MDX8052398.1"/>
    </source>
</evidence>